<organism evidence="6 7">
    <name type="scientific">Halomonas shengliensis</name>
    <dbReference type="NCBI Taxonomy" id="419597"/>
    <lineage>
        <taxon>Bacteria</taxon>
        <taxon>Pseudomonadati</taxon>
        <taxon>Pseudomonadota</taxon>
        <taxon>Gammaproteobacteria</taxon>
        <taxon>Oceanospirillales</taxon>
        <taxon>Halomonadaceae</taxon>
        <taxon>Halomonas</taxon>
    </lineage>
</organism>
<dbReference type="STRING" id="419597.SAMN04487957_10946"/>
<feature type="transmembrane region" description="Helical" evidence="4">
    <location>
        <begin position="66"/>
        <end position="88"/>
    </location>
</feature>
<feature type="transmembrane region" description="Helical" evidence="4">
    <location>
        <begin position="123"/>
        <end position="139"/>
    </location>
</feature>
<keyword evidence="4" id="KW-1133">Transmembrane helix</keyword>
<evidence type="ECO:0000313" key="7">
    <source>
        <dbReference type="Proteomes" id="UP000199075"/>
    </source>
</evidence>
<evidence type="ECO:0000256" key="2">
    <source>
        <dbReference type="ARBA" id="ARBA00012528"/>
    </source>
</evidence>
<dbReference type="Proteomes" id="UP000199075">
    <property type="component" value="Unassembled WGS sequence"/>
</dbReference>
<dbReference type="GO" id="GO:0005886">
    <property type="term" value="C:plasma membrane"/>
    <property type="evidence" value="ECO:0007669"/>
    <property type="project" value="TreeGrafter"/>
</dbReference>
<proteinExistence type="predicted"/>
<feature type="transmembrane region" description="Helical" evidence="4">
    <location>
        <begin position="38"/>
        <end position="60"/>
    </location>
</feature>
<feature type="transmembrane region" description="Helical" evidence="4">
    <location>
        <begin position="171"/>
        <end position="190"/>
    </location>
</feature>
<accession>A0A1H0L8A3</accession>
<comment type="cofactor">
    <cofactor evidence="1">
        <name>Mg(2+)</name>
        <dbReference type="ChEBI" id="CHEBI:18420"/>
    </cofactor>
</comment>
<dbReference type="RefSeq" id="WP_143004426.1">
    <property type="nucleotide sequence ID" value="NZ_FNIV01000009.1"/>
</dbReference>
<keyword evidence="4" id="KW-0472">Membrane</keyword>
<dbReference type="InterPro" id="IPR029787">
    <property type="entry name" value="Nucleotide_cyclase"/>
</dbReference>
<dbReference type="PANTHER" id="PTHR45138">
    <property type="entry name" value="REGULATORY COMPONENTS OF SENSORY TRANSDUCTION SYSTEM"/>
    <property type="match status" value="1"/>
</dbReference>
<evidence type="ECO:0000259" key="5">
    <source>
        <dbReference type="PROSITE" id="PS50887"/>
    </source>
</evidence>
<dbReference type="Gene3D" id="3.30.70.270">
    <property type="match status" value="1"/>
</dbReference>
<dbReference type="InterPro" id="IPR000160">
    <property type="entry name" value="GGDEF_dom"/>
</dbReference>
<dbReference type="PROSITE" id="PS50887">
    <property type="entry name" value="GGDEF"/>
    <property type="match status" value="1"/>
</dbReference>
<evidence type="ECO:0000313" key="6">
    <source>
        <dbReference type="EMBL" id="SDO64312.1"/>
    </source>
</evidence>
<dbReference type="OrthoDB" id="5296913at2"/>
<feature type="transmembrane region" description="Helical" evidence="4">
    <location>
        <begin position="100"/>
        <end position="117"/>
    </location>
</feature>
<dbReference type="AlphaFoldDB" id="A0A1H0L8A3"/>
<dbReference type="CDD" id="cd01949">
    <property type="entry name" value="GGDEF"/>
    <property type="match status" value="1"/>
</dbReference>
<dbReference type="NCBIfam" id="TIGR00254">
    <property type="entry name" value="GGDEF"/>
    <property type="match status" value="1"/>
</dbReference>
<dbReference type="GO" id="GO:0052621">
    <property type="term" value="F:diguanylate cyclase activity"/>
    <property type="evidence" value="ECO:0007669"/>
    <property type="project" value="UniProtKB-EC"/>
</dbReference>
<evidence type="ECO:0000256" key="1">
    <source>
        <dbReference type="ARBA" id="ARBA00001946"/>
    </source>
</evidence>
<feature type="transmembrane region" description="Helical" evidence="4">
    <location>
        <begin position="146"/>
        <end position="165"/>
    </location>
</feature>
<protein>
    <recommendedName>
        <fullName evidence="2">diguanylate cyclase</fullName>
        <ecNumber evidence="2">2.7.7.65</ecNumber>
    </recommendedName>
</protein>
<feature type="domain" description="GGDEF" evidence="5">
    <location>
        <begin position="262"/>
        <end position="395"/>
    </location>
</feature>
<dbReference type="Pfam" id="PF00990">
    <property type="entry name" value="GGDEF"/>
    <property type="match status" value="1"/>
</dbReference>
<dbReference type="GO" id="GO:0043709">
    <property type="term" value="P:cell adhesion involved in single-species biofilm formation"/>
    <property type="evidence" value="ECO:0007669"/>
    <property type="project" value="TreeGrafter"/>
</dbReference>
<sequence length="442" mass="48528">MKADSRRLEGLNWQAEFHDPAMEALFRRTLVAYHACQLRLALAVISGLFLAFALADYSVLGPGQTFQALLVMRLLVILVSLLLALAAWRRPVVAQAPLPVNLACLLGLSVLLLTIPLRPGEGIHVASVVTASMALYLFIPNRIRWMLATNTYLLLGFLVAITLWAPLPPGLVLTSLLLLAFVNLLGWATISRIKRLKREQFAMLLEERSANRRLKDEILERETLEAQLRHMACTDDLTGIANRRHFFELAEQELRRARRDGTPLAVCMVDIDLFKRLNDHHGHALGDRVLAIVAGCCQSVLRDSDVLGRYGGEEFVIALPLADLDMATTIAERLREKVSSLKLPMLGDETPLTVTVGISRVEEGESRIDPALLRADQALYAGKAQGRNRVVVAPRPVPECGDPLEPSAWRTDGLAMPGADAAIDATASPAWLRPGGPPPGRL</sequence>
<gene>
    <name evidence="6" type="ORF">SAMN04487957_10946</name>
</gene>
<reference evidence="7" key="1">
    <citation type="submission" date="2016-10" db="EMBL/GenBank/DDBJ databases">
        <authorList>
            <person name="Varghese N."/>
            <person name="Submissions S."/>
        </authorList>
    </citation>
    <scope>NUCLEOTIDE SEQUENCE [LARGE SCALE GENOMIC DNA]</scope>
    <source>
        <strain evidence="7">CGMCC 1.6444</strain>
    </source>
</reference>
<dbReference type="EC" id="2.7.7.65" evidence="2"/>
<dbReference type="InterPro" id="IPR043128">
    <property type="entry name" value="Rev_trsase/Diguanyl_cyclase"/>
</dbReference>
<dbReference type="PANTHER" id="PTHR45138:SF9">
    <property type="entry name" value="DIGUANYLATE CYCLASE DGCM-RELATED"/>
    <property type="match status" value="1"/>
</dbReference>
<dbReference type="SMART" id="SM00267">
    <property type="entry name" value="GGDEF"/>
    <property type="match status" value="1"/>
</dbReference>
<comment type="catalytic activity">
    <reaction evidence="3">
        <text>2 GTP = 3',3'-c-di-GMP + 2 diphosphate</text>
        <dbReference type="Rhea" id="RHEA:24898"/>
        <dbReference type="ChEBI" id="CHEBI:33019"/>
        <dbReference type="ChEBI" id="CHEBI:37565"/>
        <dbReference type="ChEBI" id="CHEBI:58805"/>
        <dbReference type="EC" id="2.7.7.65"/>
    </reaction>
</comment>
<keyword evidence="7" id="KW-1185">Reference proteome</keyword>
<dbReference type="EMBL" id="FNIV01000009">
    <property type="protein sequence ID" value="SDO64312.1"/>
    <property type="molecule type" value="Genomic_DNA"/>
</dbReference>
<name>A0A1H0L8A3_9GAMM</name>
<dbReference type="SUPFAM" id="SSF55073">
    <property type="entry name" value="Nucleotide cyclase"/>
    <property type="match status" value="1"/>
</dbReference>
<dbReference type="FunFam" id="3.30.70.270:FF:000001">
    <property type="entry name" value="Diguanylate cyclase domain protein"/>
    <property type="match status" value="1"/>
</dbReference>
<evidence type="ECO:0000256" key="4">
    <source>
        <dbReference type="SAM" id="Phobius"/>
    </source>
</evidence>
<dbReference type="GO" id="GO:1902201">
    <property type="term" value="P:negative regulation of bacterial-type flagellum-dependent cell motility"/>
    <property type="evidence" value="ECO:0007669"/>
    <property type="project" value="TreeGrafter"/>
</dbReference>
<keyword evidence="4" id="KW-0812">Transmembrane</keyword>
<dbReference type="InterPro" id="IPR050469">
    <property type="entry name" value="Diguanylate_Cyclase"/>
</dbReference>
<evidence type="ECO:0000256" key="3">
    <source>
        <dbReference type="ARBA" id="ARBA00034247"/>
    </source>
</evidence>